<comment type="caution">
    <text evidence="1">The sequence shown here is derived from an EMBL/GenBank/DDBJ whole genome shotgun (WGS) entry which is preliminary data.</text>
</comment>
<keyword evidence="2" id="KW-1185">Reference proteome</keyword>
<dbReference type="AlphaFoldDB" id="A0AAW0BGI6"/>
<name>A0AAW0BGI6_9AGAR</name>
<dbReference type="InterPro" id="IPR035992">
    <property type="entry name" value="Ricin_B-like_lectins"/>
</dbReference>
<sequence length="174" mass="19366">MPADNFDHLPQHVEEFCDLFPPSARLCRIINRRSGTLLDVRPNLDVVNDEVPRVVGNPESAGVQYWLITPYGDGQAIVPVPKDGSMKVRYLTPSTNFYGKSVTVSPFPTSWIIMPSSDCPKISALNAYSSPPTMYESWTCYISWPREGRMLDLWAGDTKPDTSVIQILCCLAPG</sequence>
<proteinExistence type="predicted"/>
<dbReference type="EMBL" id="JAWWNJ010000034">
    <property type="protein sequence ID" value="KAK7024779.1"/>
    <property type="molecule type" value="Genomic_DNA"/>
</dbReference>
<dbReference type="Gene3D" id="2.80.10.50">
    <property type="match status" value="1"/>
</dbReference>
<organism evidence="1 2">
    <name type="scientific">Favolaschia claudopus</name>
    <dbReference type="NCBI Taxonomy" id="2862362"/>
    <lineage>
        <taxon>Eukaryota</taxon>
        <taxon>Fungi</taxon>
        <taxon>Dikarya</taxon>
        <taxon>Basidiomycota</taxon>
        <taxon>Agaricomycotina</taxon>
        <taxon>Agaricomycetes</taxon>
        <taxon>Agaricomycetidae</taxon>
        <taxon>Agaricales</taxon>
        <taxon>Marasmiineae</taxon>
        <taxon>Mycenaceae</taxon>
        <taxon>Favolaschia</taxon>
    </lineage>
</organism>
<evidence type="ECO:0000313" key="1">
    <source>
        <dbReference type="EMBL" id="KAK7024779.1"/>
    </source>
</evidence>
<accession>A0AAW0BGI6</accession>
<dbReference type="Proteomes" id="UP001362999">
    <property type="component" value="Unassembled WGS sequence"/>
</dbReference>
<evidence type="ECO:0000313" key="2">
    <source>
        <dbReference type="Proteomes" id="UP001362999"/>
    </source>
</evidence>
<dbReference type="SUPFAM" id="SSF50370">
    <property type="entry name" value="Ricin B-like lectins"/>
    <property type="match status" value="1"/>
</dbReference>
<protein>
    <submittedName>
        <fullName evidence="1">Uncharacterized protein</fullName>
    </submittedName>
</protein>
<gene>
    <name evidence="1" type="ORF">R3P38DRAFT_3193698</name>
</gene>
<reference evidence="1 2" key="1">
    <citation type="journal article" date="2024" name="J Genomics">
        <title>Draft genome sequencing and assembly of Favolaschia claudopus CIRM-BRFM 2984 isolated from oak limbs.</title>
        <authorList>
            <person name="Navarro D."/>
            <person name="Drula E."/>
            <person name="Chaduli D."/>
            <person name="Cazenave R."/>
            <person name="Ahrendt S."/>
            <person name="Wang J."/>
            <person name="Lipzen A."/>
            <person name="Daum C."/>
            <person name="Barry K."/>
            <person name="Grigoriev I.V."/>
            <person name="Favel A."/>
            <person name="Rosso M.N."/>
            <person name="Martin F."/>
        </authorList>
    </citation>
    <scope>NUCLEOTIDE SEQUENCE [LARGE SCALE GENOMIC DNA]</scope>
    <source>
        <strain evidence="1 2">CIRM-BRFM 2984</strain>
    </source>
</reference>